<dbReference type="PANTHER" id="PTHR21180">
    <property type="entry name" value="ENDONUCLEASE/EXONUCLEASE/PHOSPHATASE FAMILY DOMAIN-CONTAINING PROTEIN 1"/>
    <property type="match status" value="1"/>
</dbReference>
<gene>
    <name evidence="3" type="ORF">H8S34_12445</name>
</gene>
<feature type="domain" description="Helix-hairpin-helix DNA-binding motif class 1" evidence="2">
    <location>
        <begin position="128"/>
        <end position="147"/>
    </location>
</feature>
<dbReference type="GO" id="GO:0003677">
    <property type="term" value="F:DNA binding"/>
    <property type="evidence" value="ECO:0007669"/>
    <property type="project" value="UniProtKB-KW"/>
</dbReference>
<dbReference type="Gene3D" id="1.10.150.280">
    <property type="entry name" value="AF1531-like domain"/>
    <property type="match status" value="1"/>
</dbReference>
<feature type="region of interest" description="Disordered" evidence="1">
    <location>
        <begin position="50"/>
        <end position="98"/>
    </location>
</feature>
<accession>A0ABR7HVU8</accession>
<dbReference type="InterPro" id="IPR003583">
    <property type="entry name" value="Hlx-hairpin-Hlx_DNA-bd_motif"/>
</dbReference>
<feature type="domain" description="Helix-hairpin-helix DNA-binding motif class 1" evidence="2">
    <location>
        <begin position="98"/>
        <end position="117"/>
    </location>
</feature>
<keyword evidence="3" id="KW-0238">DNA-binding</keyword>
<sequence length="150" mass="15572">MRISRLEGAVLFLTAVFLAFSAGWLARGALDAPPVRVEVERSSAAVVTIPTAAQEQEVPSTAPTVGTEAPSAAPAAEPEEEGPETASGKININTATAEELETLPGIGKKRAQAIVEDRQNNGPFRTVEELTRVKGIGEGILAGLIDGITV</sequence>
<proteinExistence type="predicted"/>
<feature type="compositionally biased region" description="Polar residues" evidence="1">
    <location>
        <begin position="51"/>
        <end position="64"/>
    </location>
</feature>
<keyword evidence="4" id="KW-1185">Reference proteome</keyword>
<reference evidence="3 4" key="1">
    <citation type="submission" date="2020-08" db="EMBL/GenBank/DDBJ databases">
        <title>Genome public.</title>
        <authorList>
            <person name="Liu C."/>
            <person name="Sun Q."/>
        </authorList>
    </citation>
    <scope>NUCLEOTIDE SEQUENCE [LARGE SCALE GENOMIC DNA]</scope>
    <source>
        <strain evidence="3 4">New-38</strain>
    </source>
</reference>
<evidence type="ECO:0000256" key="1">
    <source>
        <dbReference type="SAM" id="MobiDB-lite"/>
    </source>
</evidence>
<dbReference type="NCBIfam" id="TIGR00426">
    <property type="entry name" value="competence protein ComEA helix-hairpin-helix repeat region"/>
    <property type="match status" value="1"/>
</dbReference>
<comment type="caution">
    <text evidence="3">The sequence shown here is derived from an EMBL/GenBank/DDBJ whole genome shotgun (WGS) entry which is preliminary data.</text>
</comment>
<evidence type="ECO:0000313" key="4">
    <source>
        <dbReference type="Proteomes" id="UP000660021"/>
    </source>
</evidence>
<dbReference type="SUPFAM" id="SSF47781">
    <property type="entry name" value="RuvA domain 2-like"/>
    <property type="match status" value="1"/>
</dbReference>
<dbReference type="InterPro" id="IPR004509">
    <property type="entry name" value="Competence_ComEA_HhH"/>
</dbReference>
<dbReference type="PANTHER" id="PTHR21180:SF32">
    <property type="entry name" value="ENDONUCLEASE_EXONUCLEASE_PHOSPHATASE FAMILY DOMAIN-CONTAINING PROTEIN 1"/>
    <property type="match status" value="1"/>
</dbReference>
<feature type="compositionally biased region" description="Low complexity" evidence="1">
    <location>
        <begin position="66"/>
        <end position="76"/>
    </location>
</feature>
<dbReference type="Pfam" id="PF12836">
    <property type="entry name" value="HHH_3"/>
    <property type="match status" value="1"/>
</dbReference>
<dbReference type="Proteomes" id="UP000660021">
    <property type="component" value="Unassembled WGS sequence"/>
</dbReference>
<dbReference type="SMART" id="SM00278">
    <property type="entry name" value="HhH1"/>
    <property type="match status" value="2"/>
</dbReference>
<dbReference type="InterPro" id="IPR051675">
    <property type="entry name" value="Endo/Exo/Phosphatase_dom_1"/>
</dbReference>
<evidence type="ECO:0000313" key="3">
    <source>
        <dbReference type="EMBL" id="MBC5731629.1"/>
    </source>
</evidence>
<dbReference type="RefSeq" id="WP_186964141.1">
    <property type="nucleotide sequence ID" value="NZ_JACOPR010000008.1"/>
</dbReference>
<evidence type="ECO:0000259" key="2">
    <source>
        <dbReference type="SMART" id="SM00278"/>
    </source>
</evidence>
<name>A0ABR7HVU8_9FIRM</name>
<protein>
    <submittedName>
        <fullName evidence="3">ComEA family DNA-binding protein</fullName>
    </submittedName>
</protein>
<organism evidence="3 4">
    <name type="scientific">Pseudoflavonifractor hominis</name>
    <dbReference type="NCBI Taxonomy" id="2763059"/>
    <lineage>
        <taxon>Bacteria</taxon>
        <taxon>Bacillati</taxon>
        <taxon>Bacillota</taxon>
        <taxon>Clostridia</taxon>
        <taxon>Eubacteriales</taxon>
        <taxon>Oscillospiraceae</taxon>
        <taxon>Pseudoflavonifractor</taxon>
    </lineage>
</organism>
<dbReference type="InterPro" id="IPR010994">
    <property type="entry name" value="RuvA_2-like"/>
</dbReference>
<dbReference type="EMBL" id="JACOPR010000008">
    <property type="protein sequence ID" value="MBC5731629.1"/>
    <property type="molecule type" value="Genomic_DNA"/>
</dbReference>